<dbReference type="FunFam" id="3.40.50.720:FF:000084">
    <property type="entry name" value="Short-chain dehydrogenase reductase"/>
    <property type="match status" value="1"/>
</dbReference>
<dbReference type="PaxDb" id="4097-A0A1S3Z6T8"/>
<evidence type="ECO:0000256" key="3">
    <source>
        <dbReference type="SAM" id="MobiDB-lite"/>
    </source>
</evidence>
<dbReference type="RefSeq" id="XP_016460190.1">
    <property type="nucleotide sequence ID" value="XM_016604704.2"/>
</dbReference>
<keyword evidence="2" id="KW-0560">Oxidoreductase</keyword>
<dbReference type="InterPro" id="IPR036291">
    <property type="entry name" value="NAD(P)-bd_dom_sf"/>
</dbReference>
<dbReference type="PANTHER" id="PTHR43180:SF69">
    <property type="entry name" value="SECOISOLARICIRESINOL DEHYDROGENASE-LIKE ISOFORM X1"/>
    <property type="match status" value="1"/>
</dbReference>
<comment type="similarity">
    <text evidence="1">Belongs to the short-chain dehydrogenases/reductases (SDR) family.</text>
</comment>
<accession>A0A1S3Z6T8</accession>
<sequence>MQRVDSRRRQQNCGGMKAESPQSCRNARSLVAFSQQNRSKGCRLRVLGLNLLEDQVALITGGASGIGAATARLFVQHGAKVTIADIQDNLGTSLVHEIGIKEAIFVHCNVSIESDVQNAVDATIAKFTKLDIMFSNAGVMGKPISSILEVDYDIIKNVFDVNIAGAFFCAKHAARVMIPAKRGAIVFTASAATATYGDVSHTYTASKNAILGLSKNVGVELGKYGIKVNCVSPYTIGTPLALNTLGIDDRKMADKLFAGGGNLKGALLDEDEVAKAVLYLASDDSKYVSGLNLILDGGYSTTNIALTEAYKKMFLINYSSAEH</sequence>
<name>A0A1S3Z6T8_TOBAC</name>
<dbReference type="STRING" id="4097.A0A1S3Z6T8"/>
<gene>
    <name evidence="5" type="primary">LOC107783690</name>
</gene>
<keyword evidence="4" id="KW-1185">Reference proteome</keyword>
<dbReference type="PROSITE" id="PS00061">
    <property type="entry name" value="ADH_SHORT"/>
    <property type="match status" value="1"/>
</dbReference>
<dbReference type="PANTHER" id="PTHR43180">
    <property type="entry name" value="3-OXOACYL-(ACYL-CARRIER-PROTEIN) REDUCTASE (AFU_ORTHOLOGUE AFUA_6G11210)"/>
    <property type="match status" value="1"/>
</dbReference>
<evidence type="ECO:0000256" key="2">
    <source>
        <dbReference type="ARBA" id="ARBA00023002"/>
    </source>
</evidence>
<evidence type="ECO:0000313" key="5">
    <source>
        <dbReference type="RefSeq" id="XP_016460190.1"/>
    </source>
</evidence>
<dbReference type="Pfam" id="PF13561">
    <property type="entry name" value="adh_short_C2"/>
    <property type="match status" value="1"/>
</dbReference>
<organism evidence="4 5">
    <name type="scientific">Nicotiana tabacum</name>
    <name type="common">Common tobacco</name>
    <dbReference type="NCBI Taxonomy" id="4097"/>
    <lineage>
        <taxon>Eukaryota</taxon>
        <taxon>Viridiplantae</taxon>
        <taxon>Streptophyta</taxon>
        <taxon>Embryophyta</taxon>
        <taxon>Tracheophyta</taxon>
        <taxon>Spermatophyta</taxon>
        <taxon>Magnoliopsida</taxon>
        <taxon>eudicotyledons</taxon>
        <taxon>Gunneridae</taxon>
        <taxon>Pentapetalae</taxon>
        <taxon>asterids</taxon>
        <taxon>lamiids</taxon>
        <taxon>Solanales</taxon>
        <taxon>Solanaceae</taxon>
        <taxon>Nicotianoideae</taxon>
        <taxon>Nicotianeae</taxon>
        <taxon>Nicotiana</taxon>
    </lineage>
</organism>
<proteinExistence type="inferred from homology"/>
<evidence type="ECO:0000256" key="1">
    <source>
        <dbReference type="ARBA" id="ARBA00006484"/>
    </source>
</evidence>
<dbReference type="GeneID" id="107783690"/>
<dbReference type="PRINTS" id="PR00081">
    <property type="entry name" value="GDHRDH"/>
</dbReference>
<dbReference type="KEGG" id="nta:107783690"/>
<dbReference type="InterPro" id="IPR020904">
    <property type="entry name" value="Sc_DH/Rdtase_CS"/>
</dbReference>
<dbReference type="SUPFAM" id="SSF51735">
    <property type="entry name" value="NAD(P)-binding Rossmann-fold domains"/>
    <property type="match status" value="1"/>
</dbReference>
<dbReference type="AlphaFoldDB" id="A0A1S3Z6T8"/>
<dbReference type="Proteomes" id="UP000790787">
    <property type="component" value="Chromosome 24"/>
</dbReference>
<dbReference type="OrthoDB" id="294295at2759"/>
<evidence type="ECO:0000313" key="4">
    <source>
        <dbReference type="Proteomes" id="UP000790787"/>
    </source>
</evidence>
<protein>
    <submittedName>
        <fullName evidence="5">Secoisolariciresinol dehydrogenase isoform X1</fullName>
    </submittedName>
</protein>
<feature type="region of interest" description="Disordered" evidence="3">
    <location>
        <begin position="1"/>
        <end position="21"/>
    </location>
</feature>
<dbReference type="SMR" id="A0A1S3Z6T8"/>
<reference evidence="4" key="1">
    <citation type="journal article" date="2014" name="Nat. Commun.">
        <title>The tobacco genome sequence and its comparison with those of tomato and potato.</title>
        <authorList>
            <person name="Sierro N."/>
            <person name="Battey J.N."/>
            <person name="Ouadi S."/>
            <person name="Bakaher N."/>
            <person name="Bovet L."/>
            <person name="Willig A."/>
            <person name="Goepfert S."/>
            <person name="Peitsch M.C."/>
            <person name="Ivanov N.V."/>
        </authorList>
    </citation>
    <scope>NUCLEOTIDE SEQUENCE [LARGE SCALE GENOMIC DNA]</scope>
</reference>
<dbReference type="PRINTS" id="PR00080">
    <property type="entry name" value="SDRFAMILY"/>
</dbReference>
<dbReference type="Gene3D" id="3.40.50.720">
    <property type="entry name" value="NAD(P)-binding Rossmann-like Domain"/>
    <property type="match status" value="1"/>
</dbReference>
<dbReference type="GO" id="GO:0016616">
    <property type="term" value="F:oxidoreductase activity, acting on the CH-OH group of donors, NAD or NADP as acceptor"/>
    <property type="evidence" value="ECO:0007669"/>
    <property type="project" value="UniProtKB-ARBA"/>
</dbReference>
<dbReference type="RefSeq" id="XP_016460190.1">
    <property type="nucleotide sequence ID" value="XM_016604704.1"/>
</dbReference>
<dbReference type="InterPro" id="IPR002347">
    <property type="entry name" value="SDR_fam"/>
</dbReference>
<reference evidence="5" key="2">
    <citation type="submission" date="2025-08" db="UniProtKB">
        <authorList>
            <consortium name="RefSeq"/>
        </authorList>
    </citation>
    <scope>IDENTIFICATION</scope>
    <source>
        <tissue evidence="5">Leaf</tissue>
    </source>
</reference>